<name>A0A0E9UFS4_ANGAN</name>
<evidence type="ECO:0000313" key="1">
    <source>
        <dbReference type="EMBL" id="JAH64090.1"/>
    </source>
</evidence>
<reference evidence="1" key="1">
    <citation type="submission" date="2014-11" db="EMBL/GenBank/DDBJ databases">
        <authorList>
            <person name="Amaro Gonzalez C."/>
        </authorList>
    </citation>
    <scope>NUCLEOTIDE SEQUENCE</scope>
</reference>
<sequence>MFINPRGQKKLVPMPFEVARVGVQKMMFMFPKELTLAISFHYIKYEIYSFYTQCK</sequence>
<accession>A0A0E9UFS4</accession>
<protein>
    <submittedName>
        <fullName evidence="1">Uncharacterized protein</fullName>
    </submittedName>
</protein>
<reference evidence="1" key="2">
    <citation type="journal article" date="2015" name="Fish Shellfish Immunol.">
        <title>Early steps in the European eel (Anguilla anguilla)-Vibrio vulnificus interaction in the gills: Role of the RtxA13 toxin.</title>
        <authorList>
            <person name="Callol A."/>
            <person name="Pajuelo D."/>
            <person name="Ebbesson L."/>
            <person name="Teles M."/>
            <person name="MacKenzie S."/>
            <person name="Amaro C."/>
        </authorList>
    </citation>
    <scope>NUCLEOTIDE SEQUENCE</scope>
</reference>
<organism evidence="1">
    <name type="scientific">Anguilla anguilla</name>
    <name type="common">European freshwater eel</name>
    <name type="synonym">Muraena anguilla</name>
    <dbReference type="NCBI Taxonomy" id="7936"/>
    <lineage>
        <taxon>Eukaryota</taxon>
        <taxon>Metazoa</taxon>
        <taxon>Chordata</taxon>
        <taxon>Craniata</taxon>
        <taxon>Vertebrata</taxon>
        <taxon>Euteleostomi</taxon>
        <taxon>Actinopterygii</taxon>
        <taxon>Neopterygii</taxon>
        <taxon>Teleostei</taxon>
        <taxon>Anguilliformes</taxon>
        <taxon>Anguillidae</taxon>
        <taxon>Anguilla</taxon>
    </lineage>
</organism>
<dbReference type="EMBL" id="GBXM01044487">
    <property type="protein sequence ID" value="JAH64090.1"/>
    <property type="molecule type" value="Transcribed_RNA"/>
</dbReference>
<proteinExistence type="predicted"/>
<dbReference type="AlphaFoldDB" id="A0A0E9UFS4"/>